<dbReference type="EMBL" id="BMXA01000006">
    <property type="protein sequence ID" value="GHA17805.1"/>
    <property type="molecule type" value="Genomic_DNA"/>
</dbReference>
<dbReference type="AlphaFoldDB" id="A0A918RYX1"/>
<protein>
    <recommendedName>
        <fullName evidence="3">Lipoprotein</fullName>
    </recommendedName>
</protein>
<accession>A0A918RYX1</accession>
<keyword evidence="2" id="KW-1185">Reference proteome</keyword>
<proteinExistence type="predicted"/>
<gene>
    <name evidence="1" type="ORF">GCM10008090_29380</name>
</gene>
<sequence>MKKNHPILCHVLSSALIVASTLGCVSTTKKSNLSKFHETKCIESLNSSELDISLNLAERKPAIMSSLDRERSNKASKPSWVEHSVSSPIYQFFESGGYLSSSSPINDNLIKIDIRFGVDSRFKVAGMHTSINLLSADEKLPVCTDEIDVIKLIERQDYTDEAKINTDMRNVISTLSFMELAKETLRLLDVYFSGERFTSHITNVEYLRIEYIVTFDERTYRKLEGTINESSTFAHALGKKQRSKVNSGQHLFVIDVNDLDGLISSLNLEVEEIYGESNLTKFSREQQYRNDLIRYNRIRKRN</sequence>
<reference evidence="1" key="2">
    <citation type="submission" date="2020-09" db="EMBL/GenBank/DDBJ databases">
        <authorList>
            <person name="Sun Q."/>
            <person name="Kim S."/>
        </authorList>
    </citation>
    <scope>NUCLEOTIDE SEQUENCE</scope>
    <source>
        <strain evidence="1">KCTC 12711</strain>
    </source>
</reference>
<dbReference type="RefSeq" id="WP_189402461.1">
    <property type="nucleotide sequence ID" value="NZ_BMXA01000006.1"/>
</dbReference>
<dbReference type="PROSITE" id="PS51257">
    <property type="entry name" value="PROKAR_LIPOPROTEIN"/>
    <property type="match status" value="1"/>
</dbReference>
<dbReference type="Proteomes" id="UP000614811">
    <property type="component" value="Unassembled WGS sequence"/>
</dbReference>
<reference evidence="1" key="1">
    <citation type="journal article" date="2014" name="Int. J. Syst. Evol. Microbiol.">
        <title>Complete genome sequence of Corynebacterium casei LMG S-19264T (=DSM 44701T), isolated from a smear-ripened cheese.</title>
        <authorList>
            <consortium name="US DOE Joint Genome Institute (JGI-PGF)"/>
            <person name="Walter F."/>
            <person name="Albersmeier A."/>
            <person name="Kalinowski J."/>
            <person name="Ruckert C."/>
        </authorList>
    </citation>
    <scope>NUCLEOTIDE SEQUENCE</scope>
    <source>
        <strain evidence="1">KCTC 12711</strain>
    </source>
</reference>
<comment type="caution">
    <text evidence="1">The sequence shown here is derived from an EMBL/GenBank/DDBJ whole genome shotgun (WGS) entry which is preliminary data.</text>
</comment>
<evidence type="ECO:0008006" key="3">
    <source>
        <dbReference type="Google" id="ProtNLM"/>
    </source>
</evidence>
<name>A0A918RYX1_9GAMM</name>
<organism evidence="1 2">
    <name type="scientific">Arenicella chitinivorans</name>
    <dbReference type="NCBI Taxonomy" id="1329800"/>
    <lineage>
        <taxon>Bacteria</taxon>
        <taxon>Pseudomonadati</taxon>
        <taxon>Pseudomonadota</taxon>
        <taxon>Gammaproteobacteria</taxon>
        <taxon>Arenicellales</taxon>
        <taxon>Arenicellaceae</taxon>
        <taxon>Arenicella</taxon>
    </lineage>
</organism>
<evidence type="ECO:0000313" key="1">
    <source>
        <dbReference type="EMBL" id="GHA17805.1"/>
    </source>
</evidence>
<evidence type="ECO:0000313" key="2">
    <source>
        <dbReference type="Proteomes" id="UP000614811"/>
    </source>
</evidence>